<sequence length="92" mass="9868">MDEELRRPRPTRGEKTGLPLGGAETISQHVVDGDLAGFSIASRGFDGASPLIEHEVTNLQLDAPMSPETANDTVHRNLLPAEIKPAEPFLAP</sequence>
<accession>I3X443</accession>
<organism evidence="2 3">
    <name type="scientific">Sinorhizobium fredii (strain USDA 257)</name>
    <dbReference type="NCBI Taxonomy" id="1185652"/>
    <lineage>
        <taxon>Bacteria</taxon>
        <taxon>Pseudomonadati</taxon>
        <taxon>Pseudomonadota</taxon>
        <taxon>Alphaproteobacteria</taxon>
        <taxon>Hyphomicrobiales</taxon>
        <taxon>Rhizobiaceae</taxon>
        <taxon>Sinorhizobium/Ensifer group</taxon>
        <taxon>Sinorhizobium</taxon>
    </lineage>
</organism>
<gene>
    <name evidence="2" type="ORF">USDA257_c20670</name>
</gene>
<dbReference type="EMBL" id="CP003563">
    <property type="protein sequence ID" value="AFL50649.1"/>
    <property type="molecule type" value="Genomic_DNA"/>
</dbReference>
<dbReference type="RefSeq" id="WP_014762819.1">
    <property type="nucleotide sequence ID" value="NC_018000.1"/>
</dbReference>
<feature type="compositionally biased region" description="Basic and acidic residues" evidence="1">
    <location>
        <begin position="1"/>
        <end position="15"/>
    </location>
</feature>
<dbReference type="PATRIC" id="fig|1185652.3.peg.2134"/>
<evidence type="ECO:0000313" key="3">
    <source>
        <dbReference type="Proteomes" id="UP000006180"/>
    </source>
</evidence>
<feature type="region of interest" description="Disordered" evidence="1">
    <location>
        <begin position="1"/>
        <end position="24"/>
    </location>
</feature>
<evidence type="ECO:0000313" key="2">
    <source>
        <dbReference type="EMBL" id="AFL50649.1"/>
    </source>
</evidence>
<dbReference type="AlphaFoldDB" id="I3X443"/>
<dbReference type="HOGENOM" id="CLU_2411596_0_0_5"/>
<dbReference type="Proteomes" id="UP000006180">
    <property type="component" value="Chromosome"/>
</dbReference>
<protein>
    <submittedName>
        <fullName evidence="2">Uncharacterized protein</fullName>
    </submittedName>
</protein>
<evidence type="ECO:0000256" key="1">
    <source>
        <dbReference type="SAM" id="MobiDB-lite"/>
    </source>
</evidence>
<proteinExistence type="predicted"/>
<name>I3X443_SINF2</name>
<reference evidence="2 3" key="1">
    <citation type="journal article" date="2012" name="J. Bacteriol.">
        <title>Complete genome sequence of the broad-host-range strain Sinorhizobium fredii USDA257.</title>
        <authorList>
            <person name="Schuldes J."/>
            <person name="Rodriguez Orbegoso M."/>
            <person name="Schmeisser C."/>
            <person name="Krishnan H.B."/>
            <person name="Daniel R."/>
            <person name="Streit W.R."/>
        </authorList>
    </citation>
    <scope>NUCLEOTIDE SEQUENCE [LARGE SCALE GENOMIC DNA]</scope>
    <source>
        <strain evidence="2 3">USDA 257</strain>
    </source>
</reference>
<dbReference type="KEGG" id="sfd:USDA257_c20670"/>